<feature type="chain" id="PRO_5044529935" description="S-protein homolog" evidence="6">
    <location>
        <begin position="26"/>
        <end position="162"/>
    </location>
</feature>
<keyword evidence="8" id="KW-1185">Reference proteome</keyword>
<dbReference type="EMBL" id="JBANAX010000462">
    <property type="protein sequence ID" value="KAL1207970.1"/>
    <property type="molecule type" value="Genomic_DNA"/>
</dbReference>
<comment type="similarity">
    <text evidence="2 6">Belongs to the plant self-incompatibility (S1) protein family.</text>
</comment>
<protein>
    <recommendedName>
        <fullName evidence="6">S-protein homolog</fullName>
    </recommendedName>
</protein>
<organism evidence="7 8">
    <name type="scientific">Cardamine amara subsp. amara</name>
    <dbReference type="NCBI Taxonomy" id="228776"/>
    <lineage>
        <taxon>Eukaryota</taxon>
        <taxon>Viridiplantae</taxon>
        <taxon>Streptophyta</taxon>
        <taxon>Embryophyta</taxon>
        <taxon>Tracheophyta</taxon>
        <taxon>Spermatophyta</taxon>
        <taxon>Magnoliopsida</taxon>
        <taxon>eudicotyledons</taxon>
        <taxon>Gunneridae</taxon>
        <taxon>Pentapetalae</taxon>
        <taxon>rosids</taxon>
        <taxon>malvids</taxon>
        <taxon>Brassicales</taxon>
        <taxon>Brassicaceae</taxon>
        <taxon>Cardamineae</taxon>
        <taxon>Cardamine</taxon>
    </lineage>
</organism>
<dbReference type="GO" id="GO:0060320">
    <property type="term" value="P:rejection of self pollen"/>
    <property type="evidence" value="ECO:0007669"/>
    <property type="project" value="UniProtKB-KW"/>
</dbReference>
<evidence type="ECO:0000313" key="7">
    <source>
        <dbReference type="EMBL" id="KAL1207970.1"/>
    </source>
</evidence>
<evidence type="ECO:0000256" key="5">
    <source>
        <dbReference type="ARBA" id="ARBA00022729"/>
    </source>
</evidence>
<comment type="subcellular location">
    <subcellularLocation>
        <location evidence="1 6">Secreted</location>
    </subcellularLocation>
</comment>
<proteinExistence type="inferred from homology"/>
<dbReference type="GO" id="GO:0005576">
    <property type="term" value="C:extracellular region"/>
    <property type="evidence" value="ECO:0007669"/>
    <property type="project" value="UniProtKB-SubCell"/>
</dbReference>
<sequence>MAFSNKPHYILMFMVSSILVLFATALDVSNVTAEAPSSGSRNIPPVEKHVIIHNIVANGQPLNVHCKSNEKDFGMIQIPLGSRWGFRFLVNSLKTTKVRCHITWYKGGDHYFDIFKVSRDDDPYGMYPICNECIWDVGNRKDYPMCRLNYYKLNPYCFKWDG</sequence>
<evidence type="ECO:0000256" key="4">
    <source>
        <dbReference type="ARBA" id="ARBA00022525"/>
    </source>
</evidence>
<evidence type="ECO:0000256" key="6">
    <source>
        <dbReference type="RuleBase" id="RU367044"/>
    </source>
</evidence>
<dbReference type="InterPro" id="IPR010264">
    <property type="entry name" value="Self-incomp_S1"/>
</dbReference>
<feature type="signal peptide" evidence="6">
    <location>
        <begin position="1"/>
        <end position="25"/>
    </location>
</feature>
<dbReference type="Proteomes" id="UP001558713">
    <property type="component" value="Unassembled WGS sequence"/>
</dbReference>
<gene>
    <name evidence="7" type="ORF">V5N11_034263</name>
</gene>
<comment type="caution">
    <text evidence="7">The sequence shown here is derived from an EMBL/GenBank/DDBJ whole genome shotgun (WGS) entry which is preliminary data.</text>
</comment>
<evidence type="ECO:0000256" key="3">
    <source>
        <dbReference type="ARBA" id="ARBA00022471"/>
    </source>
</evidence>
<evidence type="ECO:0000256" key="1">
    <source>
        <dbReference type="ARBA" id="ARBA00004613"/>
    </source>
</evidence>
<dbReference type="PANTHER" id="PTHR31232">
    <property type="match status" value="1"/>
</dbReference>
<keyword evidence="5 6" id="KW-0732">Signal</keyword>
<evidence type="ECO:0000313" key="8">
    <source>
        <dbReference type="Proteomes" id="UP001558713"/>
    </source>
</evidence>
<dbReference type="Pfam" id="PF05938">
    <property type="entry name" value="Self-incomp_S1"/>
    <property type="match status" value="1"/>
</dbReference>
<keyword evidence="4 6" id="KW-0964">Secreted</keyword>
<dbReference type="PANTHER" id="PTHR31232:SF133">
    <property type="entry name" value="S-PROTEIN HOMOLOG"/>
    <property type="match status" value="1"/>
</dbReference>
<dbReference type="AlphaFoldDB" id="A0ABD1B7T1"/>
<accession>A0ABD1B7T1</accession>
<name>A0ABD1B7T1_CARAN</name>
<keyword evidence="3 6" id="KW-0713">Self-incompatibility</keyword>
<reference evidence="7 8" key="1">
    <citation type="submission" date="2024-04" db="EMBL/GenBank/DDBJ databases">
        <title>Genome assembly C_amara_ONT_v2.</title>
        <authorList>
            <person name="Yant L."/>
            <person name="Moore C."/>
            <person name="Slenker M."/>
        </authorList>
    </citation>
    <scope>NUCLEOTIDE SEQUENCE [LARGE SCALE GENOMIC DNA]</scope>
    <source>
        <tissue evidence="7">Leaf</tissue>
    </source>
</reference>
<evidence type="ECO:0000256" key="2">
    <source>
        <dbReference type="ARBA" id="ARBA00005581"/>
    </source>
</evidence>